<accession>A0ABP1AU12</accession>
<evidence type="ECO:0000256" key="1">
    <source>
        <dbReference type="ARBA" id="ARBA00001947"/>
    </source>
</evidence>
<comment type="similarity">
    <text evidence="2">Belongs to the peptidase M18 family.</text>
</comment>
<dbReference type="SUPFAM" id="SSF53187">
    <property type="entry name" value="Zn-dependent exopeptidases"/>
    <property type="match status" value="1"/>
</dbReference>
<sequence length="757" mass="84160">MEDASRTPSFLIDSDLWEKFNLELRAACHWCTHHHTTTPAEAAKQLERGEGWPRDWISRKVKNSTRQFGGLFICPAPDCAGHSNSKGERKRRWFCRFCINRHLGVDLKSFFQFDEVKGKWIQVPNLICWHCLAKVGDAVCVNCPQKHTQRAKRPKESLPPTRALLSSPGIAGVGAGAIVLLPSAEDCDYDGVSSEGRGGPTTEVHSIDESNFTVGDTRVRLGLPLHVSPVSDLRFVGVGDKEQRRSEHQHQHQHQHQQPAPNSFVSQKGRLCHEPQVSIVPRLLEFVNNSCTPFHATAEARRHLLGAGFQQLSECEEWALQPGGRYFFTRNMSSIFAFAIGRKYKPGNGFHVVAAHTDSPCPKLKPVSHSSKGSFLHIQVQTYGPGLWHTWFDRDLSVAGRVLLRRKDGELVHELVRVRRPILRIPSLPKVPERDLATEGGKGEMDAQFAPVLAIQIESELTVSCDSESSMPAEHPEQIDQGYSQNRTAHHPLLISVLAEELKCDVTEVADFELSVYDMQPSCVGGMRDEFVFAGRLDNLASSFCALSALLDTCTEPSSLMDESCIRMVALFDIGEVQSDTAQGAGPQTMLQAMTRITRWLARGTESEGVVERALRRSFIVAADMAHAMHPTQVCGMGEDDAFHHPKLFEGLVIKQDALHSNATDIVTSFLFREVAKRNCIPVQGSAVTRDMGCCSTVNPILAAGYGIRIVDCGLPQLSMHSVREMCGAEDINTAFRHFRAFFHEFTSIDEQLKVDM</sequence>
<evidence type="ECO:0000256" key="9">
    <source>
        <dbReference type="SAM" id="MobiDB-lite"/>
    </source>
</evidence>
<dbReference type="SUPFAM" id="SSF101821">
    <property type="entry name" value="Aminopeptidase/glucanase lid domain"/>
    <property type="match status" value="1"/>
</dbReference>
<dbReference type="PANTHER" id="PTHR28570:SF15">
    <property type="entry name" value="ASPARTYL AMINOPEPTIDASE"/>
    <property type="match status" value="1"/>
</dbReference>
<dbReference type="NCBIfam" id="NF002759">
    <property type="entry name" value="PRK02813.1"/>
    <property type="match status" value="1"/>
</dbReference>
<comment type="cofactor">
    <cofactor evidence="1">
        <name>Zn(2+)</name>
        <dbReference type="ChEBI" id="CHEBI:29105"/>
    </cofactor>
</comment>
<keyword evidence="4" id="KW-0645">Protease</keyword>
<evidence type="ECO:0000256" key="5">
    <source>
        <dbReference type="ARBA" id="ARBA00022723"/>
    </source>
</evidence>
<dbReference type="PANTHER" id="PTHR28570">
    <property type="entry name" value="ASPARTYL AMINOPEPTIDASE"/>
    <property type="match status" value="1"/>
</dbReference>
<dbReference type="Pfam" id="PF02127">
    <property type="entry name" value="Peptidase_M18"/>
    <property type="match status" value="1"/>
</dbReference>
<dbReference type="CDD" id="cd05658">
    <property type="entry name" value="M18_DAP"/>
    <property type="match status" value="1"/>
</dbReference>
<evidence type="ECO:0000313" key="11">
    <source>
        <dbReference type="Proteomes" id="UP001497522"/>
    </source>
</evidence>
<reference evidence="10" key="1">
    <citation type="submission" date="2024-03" db="EMBL/GenBank/DDBJ databases">
        <authorList>
            <consortium name="ELIXIR-Norway"/>
            <consortium name="Elixir Norway"/>
        </authorList>
    </citation>
    <scope>NUCLEOTIDE SEQUENCE</scope>
</reference>
<dbReference type="Proteomes" id="UP001497522">
    <property type="component" value="Chromosome 16"/>
</dbReference>
<organism evidence="10 11">
    <name type="scientific">Sphagnum jensenii</name>
    <dbReference type="NCBI Taxonomy" id="128206"/>
    <lineage>
        <taxon>Eukaryota</taxon>
        <taxon>Viridiplantae</taxon>
        <taxon>Streptophyta</taxon>
        <taxon>Embryophyta</taxon>
        <taxon>Bryophyta</taxon>
        <taxon>Sphagnophytina</taxon>
        <taxon>Sphagnopsida</taxon>
        <taxon>Sphagnales</taxon>
        <taxon>Sphagnaceae</taxon>
        <taxon>Sphagnum</taxon>
    </lineage>
</organism>
<gene>
    <name evidence="10" type="ORF">CSSPJE1EN2_LOCUS9060</name>
</gene>
<protein>
    <recommendedName>
        <fullName evidence="12">Aspartyl aminopeptidase</fullName>
    </recommendedName>
</protein>
<keyword evidence="6" id="KW-0378">Hydrolase</keyword>
<feature type="region of interest" description="Disordered" evidence="9">
    <location>
        <begin position="240"/>
        <end position="263"/>
    </location>
</feature>
<evidence type="ECO:0000256" key="4">
    <source>
        <dbReference type="ARBA" id="ARBA00022670"/>
    </source>
</evidence>
<dbReference type="Gene3D" id="3.40.630.10">
    <property type="entry name" value="Zn peptidases"/>
    <property type="match status" value="1"/>
</dbReference>
<evidence type="ECO:0000256" key="8">
    <source>
        <dbReference type="ARBA" id="ARBA00023049"/>
    </source>
</evidence>
<dbReference type="PRINTS" id="PR00932">
    <property type="entry name" value="AMINO1PTASE"/>
</dbReference>
<feature type="compositionally biased region" description="Basic and acidic residues" evidence="9">
    <location>
        <begin position="240"/>
        <end position="250"/>
    </location>
</feature>
<evidence type="ECO:0000256" key="7">
    <source>
        <dbReference type="ARBA" id="ARBA00022833"/>
    </source>
</evidence>
<evidence type="ECO:0000256" key="2">
    <source>
        <dbReference type="ARBA" id="ARBA00008290"/>
    </source>
</evidence>
<dbReference type="InterPro" id="IPR023358">
    <property type="entry name" value="Peptidase_M18_dom2"/>
</dbReference>
<evidence type="ECO:0000256" key="3">
    <source>
        <dbReference type="ARBA" id="ARBA00022438"/>
    </source>
</evidence>
<keyword evidence="11" id="KW-1185">Reference proteome</keyword>
<evidence type="ECO:0000313" key="10">
    <source>
        <dbReference type="EMBL" id="CAK9866065.1"/>
    </source>
</evidence>
<dbReference type="Gene3D" id="2.30.250.10">
    <property type="entry name" value="Aminopeptidase i, Domain 2"/>
    <property type="match status" value="1"/>
</dbReference>
<proteinExistence type="inferred from homology"/>
<name>A0ABP1AU12_9BRYO</name>
<dbReference type="EMBL" id="OZ023717">
    <property type="protein sequence ID" value="CAK9866065.1"/>
    <property type="molecule type" value="Genomic_DNA"/>
</dbReference>
<keyword evidence="8" id="KW-0482">Metalloprotease</keyword>
<keyword evidence="7" id="KW-0862">Zinc</keyword>
<dbReference type="InterPro" id="IPR001948">
    <property type="entry name" value="Peptidase_M18"/>
</dbReference>
<keyword evidence="3" id="KW-0031">Aminopeptidase</keyword>
<evidence type="ECO:0008006" key="12">
    <source>
        <dbReference type="Google" id="ProtNLM"/>
    </source>
</evidence>
<evidence type="ECO:0000256" key="6">
    <source>
        <dbReference type="ARBA" id="ARBA00022801"/>
    </source>
</evidence>
<keyword evidence="5" id="KW-0479">Metal-binding</keyword>